<evidence type="ECO:0000313" key="3">
    <source>
        <dbReference type="Proteomes" id="UP000237718"/>
    </source>
</evidence>
<evidence type="ECO:0000256" key="1">
    <source>
        <dbReference type="SAM" id="Phobius"/>
    </source>
</evidence>
<keyword evidence="1" id="KW-1133">Transmembrane helix</keyword>
<feature type="transmembrane region" description="Helical" evidence="1">
    <location>
        <begin position="240"/>
        <end position="260"/>
    </location>
</feature>
<feature type="transmembrane region" description="Helical" evidence="1">
    <location>
        <begin position="166"/>
        <end position="185"/>
    </location>
</feature>
<comment type="caution">
    <text evidence="2">The sequence shown here is derived from an EMBL/GenBank/DDBJ whole genome shotgun (WGS) entry which is preliminary data.</text>
</comment>
<accession>A0A2T1AI21</accession>
<proteinExistence type="predicted"/>
<feature type="transmembrane region" description="Helical" evidence="1">
    <location>
        <begin position="272"/>
        <end position="292"/>
    </location>
</feature>
<dbReference type="AlphaFoldDB" id="A0A2T1AI21"/>
<gene>
    <name evidence="2" type="ORF">CLV89_10478</name>
</gene>
<dbReference type="RefSeq" id="WP_243394970.1">
    <property type="nucleotide sequence ID" value="NZ_PVUF01000004.1"/>
</dbReference>
<evidence type="ECO:0000313" key="2">
    <source>
        <dbReference type="EMBL" id="PRZ48254.1"/>
    </source>
</evidence>
<feature type="transmembrane region" description="Helical" evidence="1">
    <location>
        <begin position="6"/>
        <end position="25"/>
    </location>
</feature>
<dbReference type="EMBL" id="PVUF01000004">
    <property type="protein sequence ID" value="PRZ48254.1"/>
    <property type="molecule type" value="Genomic_DNA"/>
</dbReference>
<protein>
    <submittedName>
        <fullName evidence="2">Uncharacterized protein</fullName>
    </submittedName>
</protein>
<feature type="transmembrane region" description="Helical" evidence="1">
    <location>
        <begin position="57"/>
        <end position="79"/>
    </location>
</feature>
<keyword evidence="1" id="KW-0472">Membrane</keyword>
<keyword evidence="1" id="KW-0812">Transmembrane</keyword>
<feature type="transmembrane region" description="Helical" evidence="1">
    <location>
        <begin position="137"/>
        <end position="154"/>
    </location>
</feature>
<dbReference type="Proteomes" id="UP000237718">
    <property type="component" value="Unassembled WGS sequence"/>
</dbReference>
<feature type="transmembrane region" description="Helical" evidence="1">
    <location>
        <begin position="322"/>
        <end position="340"/>
    </location>
</feature>
<feature type="transmembrane region" description="Helical" evidence="1">
    <location>
        <begin position="200"/>
        <end position="219"/>
    </location>
</feature>
<feature type="transmembrane region" description="Helical" evidence="1">
    <location>
        <begin position="100"/>
        <end position="117"/>
    </location>
</feature>
<feature type="transmembrane region" description="Helical" evidence="1">
    <location>
        <begin position="375"/>
        <end position="395"/>
    </location>
</feature>
<reference evidence="2 3" key="1">
    <citation type="submission" date="2018-03" db="EMBL/GenBank/DDBJ databases">
        <title>Genomic Encyclopedia of Archaeal and Bacterial Type Strains, Phase II (KMG-II): from individual species to whole genera.</title>
        <authorList>
            <person name="Goeker M."/>
        </authorList>
    </citation>
    <scope>NUCLEOTIDE SEQUENCE [LARGE SCALE GENOMIC DNA]</scope>
    <source>
        <strain evidence="2 3">DSM 25328</strain>
    </source>
</reference>
<organism evidence="2 3">
    <name type="scientific">Tritonibacter scottomollicae</name>
    <name type="common">Epibacterium scottomollicae</name>
    <dbReference type="NCBI Taxonomy" id="483013"/>
    <lineage>
        <taxon>Bacteria</taxon>
        <taxon>Pseudomonadati</taxon>
        <taxon>Pseudomonadota</taxon>
        <taxon>Alphaproteobacteria</taxon>
        <taxon>Rhodobacterales</taxon>
        <taxon>Paracoccaceae</taxon>
        <taxon>Tritonibacter</taxon>
    </lineage>
</organism>
<name>A0A2T1AI21_TRISK</name>
<feature type="transmembrane region" description="Helical" evidence="1">
    <location>
        <begin position="32"/>
        <end position="51"/>
    </location>
</feature>
<sequence length="396" mass="41937">MILNAAIVLVSALVGAVLMLPRVAGARIWRGTVTPLASIIGSGFLVLGPILDTHFGIWAPAVMAALCGVAYTYGAAVRYNIAWLDGTGIRDQLDLRLEQLGSLALAFAYFVSVAYYLNLLGAFAVSLTDLGPEQGRVVTSGVFLLILLVGWTRGFGALERLEEVSVGVKLAIIAGLLFALGWRFVTQATTGALVLHMPDILGWQAVTLVFGLLVTVQGFEISRYMGAEYDAGTRIRSMRYAQWLSSAIYMLYILFLTFLYLPGQGELSETSIIAFTALVAPILPILLIAAALSAQFSAAVADTGGAGGLVAEVSGGRVPARAVYALLAGAGLTMTWGMSVFEIITYASRAFAFYYALQSMLAARRAYAANDGRRVALFAALSALGMAIMVFGASVE</sequence>